<accession>A0A6A6PU07</accession>
<proteinExistence type="predicted"/>
<protein>
    <recommendedName>
        <fullName evidence="3">F-box domain-containing protein</fullName>
    </recommendedName>
</protein>
<reference evidence="1" key="1">
    <citation type="journal article" date="2020" name="Stud. Mycol.">
        <title>101 Dothideomycetes genomes: a test case for predicting lifestyles and emergence of pathogens.</title>
        <authorList>
            <person name="Haridas S."/>
            <person name="Albert R."/>
            <person name="Binder M."/>
            <person name="Bloem J."/>
            <person name="Labutti K."/>
            <person name="Salamov A."/>
            <person name="Andreopoulos B."/>
            <person name="Baker S."/>
            <person name="Barry K."/>
            <person name="Bills G."/>
            <person name="Bluhm B."/>
            <person name="Cannon C."/>
            <person name="Castanera R."/>
            <person name="Culley D."/>
            <person name="Daum C."/>
            <person name="Ezra D."/>
            <person name="Gonzalez J."/>
            <person name="Henrissat B."/>
            <person name="Kuo A."/>
            <person name="Liang C."/>
            <person name="Lipzen A."/>
            <person name="Lutzoni F."/>
            <person name="Magnuson J."/>
            <person name="Mondo S."/>
            <person name="Nolan M."/>
            <person name="Ohm R."/>
            <person name="Pangilinan J."/>
            <person name="Park H.-J."/>
            <person name="Ramirez L."/>
            <person name="Alfaro M."/>
            <person name="Sun H."/>
            <person name="Tritt A."/>
            <person name="Yoshinaga Y."/>
            <person name="Zwiers L.-H."/>
            <person name="Turgeon B."/>
            <person name="Goodwin S."/>
            <person name="Spatafora J."/>
            <person name="Crous P."/>
            <person name="Grigoriev I."/>
        </authorList>
    </citation>
    <scope>NUCLEOTIDE SEQUENCE</scope>
    <source>
        <strain evidence="1">CBS 113389</strain>
    </source>
</reference>
<evidence type="ECO:0000313" key="1">
    <source>
        <dbReference type="EMBL" id="KAF2483246.1"/>
    </source>
</evidence>
<dbReference type="Proteomes" id="UP000799767">
    <property type="component" value="Unassembled WGS sequence"/>
</dbReference>
<gene>
    <name evidence="1" type="ORF">BDY17DRAFT_297090</name>
</gene>
<sequence>MSTSSTQFLDLPLEIRQEILRQTQWCPLNAPPCNPILSRRLNQAFFCGNCSGEVLMRVSKHIRLDIAPVFFARHAMQFQLWYEHHAALHSWFDAVSEDAVRHFRAFRLNTQYANPLVDLASLPGTATAMPGYIAIDLDAVPEQVVMRSNTWTCELLEEPATIISALVKSLERVNGKPVLNKQAFLSMVEAVGWFGMRDEREREMVIQENDARGSRGVEIVSLLTV</sequence>
<dbReference type="AlphaFoldDB" id="A0A6A6PU07"/>
<organism evidence="1 2">
    <name type="scientific">Neohortaea acidophila</name>
    <dbReference type="NCBI Taxonomy" id="245834"/>
    <lineage>
        <taxon>Eukaryota</taxon>
        <taxon>Fungi</taxon>
        <taxon>Dikarya</taxon>
        <taxon>Ascomycota</taxon>
        <taxon>Pezizomycotina</taxon>
        <taxon>Dothideomycetes</taxon>
        <taxon>Dothideomycetidae</taxon>
        <taxon>Mycosphaerellales</taxon>
        <taxon>Teratosphaeriaceae</taxon>
        <taxon>Neohortaea</taxon>
    </lineage>
</organism>
<dbReference type="EMBL" id="MU001635">
    <property type="protein sequence ID" value="KAF2483246.1"/>
    <property type="molecule type" value="Genomic_DNA"/>
</dbReference>
<dbReference type="GeneID" id="54474549"/>
<dbReference type="RefSeq" id="XP_033589816.1">
    <property type="nucleotide sequence ID" value="XM_033733547.1"/>
</dbReference>
<evidence type="ECO:0008006" key="3">
    <source>
        <dbReference type="Google" id="ProtNLM"/>
    </source>
</evidence>
<name>A0A6A6PU07_9PEZI</name>
<evidence type="ECO:0000313" key="2">
    <source>
        <dbReference type="Proteomes" id="UP000799767"/>
    </source>
</evidence>
<keyword evidence="2" id="KW-1185">Reference proteome</keyword>